<dbReference type="OrthoDB" id="2107414at2759"/>
<dbReference type="Pfam" id="PF13527">
    <property type="entry name" value="Acetyltransf_9"/>
    <property type="match status" value="1"/>
</dbReference>
<dbReference type="Proteomes" id="UP000726737">
    <property type="component" value="Unassembled WGS sequence"/>
</dbReference>
<reference evidence="1" key="1">
    <citation type="journal article" date="2020" name="Fungal Divers.">
        <title>Resolving the Mortierellaceae phylogeny through synthesis of multi-gene phylogenetics and phylogenomics.</title>
        <authorList>
            <person name="Vandepol N."/>
            <person name="Liber J."/>
            <person name="Desiro A."/>
            <person name="Na H."/>
            <person name="Kennedy M."/>
            <person name="Barry K."/>
            <person name="Grigoriev I.V."/>
            <person name="Miller A.N."/>
            <person name="O'Donnell K."/>
            <person name="Stajich J.E."/>
            <person name="Bonito G."/>
        </authorList>
    </citation>
    <scope>NUCLEOTIDE SEQUENCE</scope>
    <source>
        <strain evidence="1">KOD948</strain>
    </source>
</reference>
<dbReference type="SUPFAM" id="SSF55729">
    <property type="entry name" value="Acyl-CoA N-acyltransferases (Nat)"/>
    <property type="match status" value="1"/>
</dbReference>
<evidence type="ECO:0000313" key="1">
    <source>
        <dbReference type="EMBL" id="KAG0265599.1"/>
    </source>
</evidence>
<name>A0A9P6QEQ4_9FUNG</name>
<evidence type="ECO:0008006" key="3">
    <source>
        <dbReference type="Google" id="ProtNLM"/>
    </source>
</evidence>
<protein>
    <recommendedName>
        <fullName evidence="3">N-acetyltransferase domain-containing protein</fullName>
    </recommendedName>
</protein>
<proteinExistence type="predicted"/>
<comment type="caution">
    <text evidence="1">The sequence shown here is derived from an EMBL/GenBank/DDBJ whole genome shotgun (WGS) entry which is preliminary data.</text>
</comment>
<evidence type="ECO:0000313" key="2">
    <source>
        <dbReference type="Proteomes" id="UP000726737"/>
    </source>
</evidence>
<accession>A0A9P6QEQ4</accession>
<dbReference type="EMBL" id="JAAAJA010000029">
    <property type="protein sequence ID" value="KAG0265599.1"/>
    <property type="molecule type" value="Genomic_DNA"/>
</dbReference>
<keyword evidence="2" id="KW-1185">Reference proteome</keyword>
<organism evidence="1 2">
    <name type="scientific">Mortierella polycephala</name>
    <dbReference type="NCBI Taxonomy" id="41804"/>
    <lineage>
        <taxon>Eukaryota</taxon>
        <taxon>Fungi</taxon>
        <taxon>Fungi incertae sedis</taxon>
        <taxon>Mucoromycota</taxon>
        <taxon>Mortierellomycotina</taxon>
        <taxon>Mortierellomycetes</taxon>
        <taxon>Mortierellales</taxon>
        <taxon>Mortierellaceae</taxon>
        <taxon>Mortierella</taxon>
    </lineage>
</organism>
<dbReference type="AlphaFoldDB" id="A0A9P6QEQ4"/>
<dbReference type="InterPro" id="IPR016181">
    <property type="entry name" value="Acyl_CoA_acyltransferase"/>
</dbReference>
<gene>
    <name evidence="1" type="ORF">BG011_004390</name>
</gene>
<sequence>MFSDKQVVLSEYDFALVEDVNLLATPGLNPIVAAVRLLQFAGYYGSVDLQYGVLSPVGTLEKYRNRGLIRKLILEMIHPAADERGDVLLFILGIPHFYRQFGYEYAVPHKTGRILKDPTACFPLDLPSNNTGAQEAEPYMLREATIADIRYFVKLSTPKQLCANANLGTYYDYAFWEFVIEAFSPIRTQNFHDVHHHACVVVDTETKKDVGISLTSHVCGRWTWEVFTLDQDQDDSDPRAVLTSRHVIPSVLRQLKSMDRTFYECYNIKLNGGVLPEEFDLEKRQRGQFPPLQFSTLLVGLTPTHPATRLLDSQGKLDPAQDGYRMYTRIGSLPKFVQTVAPTLEVRLQTSAMRGTSARLQINFYRKLEGMSGRGLEIVFQNGRLVRASDWVAKTAEQEFYELRESKKQIESQQGVNDKVDSNVQMTLKASFAPLTFTRLITGTLDVNELLKRDSENYVEGGEARLLLEILFLKTDHYVDLCWF</sequence>
<dbReference type="Gene3D" id="3.40.630.30">
    <property type="match status" value="1"/>
</dbReference>